<dbReference type="RefSeq" id="WP_183243567.1">
    <property type="nucleotide sequence ID" value="NZ_JACHEQ010000010.1"/>
</dbReference>
<dbReference type="SUPFAM" id="SSF53756">
    <property type="entry name" value="UDP-Glycosyltransferase/glycogen phosphorylase"/>
    <property type="match status" value="1"/>
</dbReference>
<sequence length="410" mass="46840">MKRILVISDFIEGQPVIASVRFSELMEYFQKKYSLVIVNDFKYGHQQSKYADINLKFKTTESRYTNNLDQSNIKRKNNLEKLLRTGVILKLWRNFKYSKLLFNFKNKDLYNNISKLIVEDNIAAIFVTVPEIYGLYIVDLIKKKEPKIPVIVEVRDIINHSIGKGNPQLAYKKAEKILMRHADGIIALSEGIKDYYSKLTNQKLNIEVIKNGYDHIKFLDCSYNQGLAHKVRLVLAHIGSIYKGRNIKDFIAGLVAFSDATGIEVIFNIVGAIDNQAYNEISDIETPEKVKINVIGTVPHEVAIKYLKECDIAVILTHKHGSDFAIPGKTFEYIGACKPIIAVTEDKELVSLVNGKYGECASHNSNDIKEKLKKILNSQYDFSNRMLYSRETQASKIINYIENIINSNEQ</sequence>
<evidence type="ECO:0008006" key="3">
    <source>
        <dbReference type="Google" id="ProtNLM"/>
    </source>
</evidence>
<reference evidence="1 2" key="1">
    <citation type="submission" date="2020-08" db="EMBL/GenBank/DDBJ databases">
        <title>Genomic Encyclopedia of Type Strains, Phase IV (KMG-IV): sequencing the most valuable type-strain genomes for metagenomic binning, comparative biology and taxonomic classification.</title>
        <authorList>
            <person name="Goeker M."/>
        </authorList>
    </citation>
    <scope>NUCLEOTIDE SEQUENCE [LARGE SCALE GENOMIC DNA]</scope>
    <source>
        <strain evidence="1 2">DSM 19169</strain>
    </source>
</reference>
<proteinExistence type="predicted"/>
<comment type="caution">
    <text evidence="1">The sequence shown here is derived from an EMBL/GenBank/DDBJ whole genome shotgun (WGS) entry which is preliminary data.</text>
</comment>
<dbReference type="AlphaFoldDB" id="A0A7W8JGE3"/>
<gene>
    <name evidence="1" type="ORF">HNR43_002058</name>
</gene>
<protein>
    <recommendedName>
        <fullName evidence="3">Glycosyl transferase family 1 domain-containing protein</fullName>
    </recommendedName>
</protein>
<name>A0A7W8JGE3_9BACL</name>
<keyword evidence="2" id="KW-1185">Reference proteome</keyword>
<evidence type="ECO:0000313" key="2">
    <source>
        <dbReference type="Proteomes" id="UP000583699"/>
    </source>
</evidence>
<dbReference type="EMBL" id="JACHEQ010000010">
    <property type="protein sequence ID" value="MBB5356078.1"/>
    <property type="molecule type" value="Genomic_DNA"/>
</dbReference>
<organism evidence="1 2">
    <name type="scientific">Anoxybacillus mongoliensis</name>
    <dbReference type="NCBI Taxonomy" id="452565"/>
    <lineage>
        <taxon>Bacteria</taxon>
        <taxon>Bacillati</taxon>
        <taxon>Bacillota</taxon>
        <taxon>Bacilli</taxon>
        <taxon>Bacillales</taxon>
        <taxon>Anoxybacillaceae</taxon>
        <taxon>Anoxybacillus</taxon>
    </lineage>
</organism>
<dbReference type="Gene3D" id="3.40.50.2000">
    <property type="entry name" value="Glycogen Phosphorylase B"/>
    <property type="match status" value="2"/>
</dbReference>
<dbReference type="Proteomes" id="UP000583699">
    <property type="component" value="Unassembled WGS sequence"/>
</dbReference>
<accession>A0A7W8JGE3</accession>
<evidence type="ECO:0000313" key="1">
    <source>
        <dbReference type="EMBL" id="MBB5356078.1"/>
    </source>
</evidence>